<keyword evidence="1 5" id="KW-0328">Glycosyltransferase</keyword>
<feature type="domain" description="Glycosyl transferase family 1" evidence="3">
    <location>
        <begin position="208"/>
        <end position="359"/>
    </location>
</feature>
<keyword evidence="6" id="KW-1185">Reference proteome</keyword>
<dbReference type="STRING" id="1121387.GCA_000429885_00619"/>
<dbReference type="InterPro" id="IPR050194">
    <property type="entry name" value="Glycosyltransferase_grp1"/>
</dbReference>
<dbReference type="PANTHER" id="PTHR45947">
    <property type="entry name" value="SULFOQUINOVOSYL TRANSFERASE SQD2"/>
    <property type="match status" value="1"/>
</dbReference>
<dbReference type="InterPro" id="IPR028098">
    <property type="entry name" value="Glyco_trans_4-like_N"/>
</dbReference>
<dbReference type="Pfam" id="PF13439">
    <property type="entry name" value="Glyco_transf_4"/>
    <property type="match status" value="1"/>
</dbReference>
<organism evidence="5 6">
    <name type="scientific">Dermatophilus congolensis</name>
    <dbReference type="NCBI Taxonomy" id="1863"/>
    <lineage>
        <taxon>Bacteria</taxon>
        <taxon>Bacillati</taxon>
        <taxon>Actinomycetota</taxon>
        <taxon>Actinomycetes</taxon>
        <taxon>Micrococcales</taxon>
        <taxon>Dermatophilaceae</taxon>
        <taxon>Dermatophilus</taxon>
    </lineage>
</organism>
<name>A0A239VTL2_9MICO</name>
<gene>
    <name evidence="5" type="ORF">SAMEA4475696_02252</name>
</gene>
<evidence type="ECO:0000256" key="1">
    <source>
        <dbReference type="ARBA" id="ARBA00022676"/>
    </source>
</evidence>
<dbReference type="Gene3D" id="3.40.50.2000">
    <property type="entry name" value="Glycogen Phosphorylase B"/>
    <property type="match status" value="2"/>
</dbReference>
<dbReference type="EC" id="2.4.1.11" evidence="5"/>
<dbReference type="Proteomes" id="UP000242637">
    <property type="component" value="Chromosome 1"/>
</dbReference>
<evidence type="ECO:0000313" key="5">
    <source>
        <dbReference type="EMBL" id="SNV25462.1"/>
    </source>
</evidence>
<dbReference type="InterPro" id="IPR001296">
    <property type="entry name" value="Glyco_trans_1"/>
</dbReference>
<feature type="domain" description="Glycosyltransferase subfamily 4-like N-terminal" evidence="4">
    <location>
        <begin position="87"/>
        <end position="189"/>
    </location>
</feature>
<protein>
    <submittedName>
        <fullName evidence="5">Glycogen synthase</fullName>
        <ecNumber evidence="5">2.4.1.11</ecNumber>
    </submittedName>
</protein>
<dbReference type="EMBL" id="LT906453">
    <property type="protein sequence ID" value="SNV25462.1"/>
    <property type="molecule type" value="Genomic_DNA"/>
</dbReference>
<dbReference type="AlphaFoldDB" id="A0A239VTL2"/>
<dbReference type="Pfam" id="PF00534">
    <property type="entry name" value="Glycos_transf_1"/>
    <property type="match status" value="1"/>
</dbReference>
<sequence length="383" mass="41640">MTHRVTAINNLNHPNLHLQPIALTPTYTPPVRLLRAAMHAPTHTDQQLAPHAQNTGWLSTPAHWNLIDTIASRTAHTPTHAIHTATTALIHHCHQEPQPYDIIHAHGMYSLAAGHIAAALAHHLHIPYVVTMHGSDVTHTITHNPRTAVNTLNHAAATIYVSNALRTHATDLGMPRTNSHVIPNGVDLNLFTNPNTPTPTPDPWQHTTGPRLLYVGNLLPIKGADRLPAILNTITHTHPHAHLVIAGDGPLHNQLTNHPNITLLGRQPHHHIPALMHAADLLLVPSRAEGWGCVVTESYAACTPVVATDTGGLRESALDATALVTPPNNTTTENDFIHHFATRALTILANPPSPQHMTQHTQNHSWHNTVTAEIDILRSALTS</sequence>
<dbReference type="KEGG" id="dco:SAMEA4475696_2252"/>
<evidence type="ECO:0000259" key="3">
    <source>
        <dbReference type="Pfam" id="PF00534"/>
    </source>
</evidence>
<reference evidence="5 6" key="1">
    <citation type="submission" date="2017-06" db="EMBL/GenBank/DDBJ databases">
        <authorList>
            <consortium name="Pathogen Informatics"/>
        </authorList>
    </citation>
    <scope>NUCLEOTIDE SEQUENCE [LARGE SCALE GENOMIC DNA]</scope>
    <source>
        <strain evidence="5 6">NCTC13039</strain>
    </source>
</reference>
<dbReference type="SUPFAM" id="SSF53756">
    <property type="entry name" value="UDP-Glycosyltransferase/glycogen phosphorylase"/>
    <property type="match status" value="1"/>
</dbReference>
<proteinExistence type="predicted"/>
<evidence type="ECO:0000259" key="4">
    <source>
        <dbReference type="Pfam" id="PF13439"/>
    </source>
</evidence>
<evidence type="ECO:0000313" key="6">
    <source>
        <dbReference type="Proteomes" id="UP000242637"/>
    </source>
</evidence>
<dbReference type="PANTHER" id="PTHR45947:SF15">
    <property type="entry name" value="TEICHURONIC ACID BIOSYNTHESIS GLYCOSYLTRANSFERASE TUAC-RELATED"/>
    <property type="match status" value="1"/>
</dbReference>
<dbReference type="GO" id="GO:1901137">
    <property type="term" value="P:carbohydrate derivative biosynthetic process"/>
    <property type="evidence" value="ECO:0007669"/>
    <property type="project" value="UniProtKB-ARBA"/>
</dbReference>
<dbReference type="GO" id="GO:0004373">
    <property type="term" value="F:alpha-1,4-glucan glucosyltransferase (UDP-glucose donor) activity"/>
    <property type="evidence" value="ECO:0007669"/>
    <property type="project" value="UniProtKB-EC"/>
</dbReference>
<evidence type="ECO:0000256" key="2">
    <source>
        <dbReference type="ARBA" id="ARBA00022679"/>
    </source>
</evidence>
<keyword evidence="2 5" id="KW-0808">Transferase</keyword>
<accession>A0A239VTL2</accession>